<accession>A0A699RF80</accession>
<dbReference type="EMBL" id="BKCJ011092657">
    <property type="protein sequence ID" value="GFC84048.1"/>
    <property type="molecule type" value="Genomic_DNA"/>
</dbReference>
<sequence>HDAFGAAHVAGLAAHRPHAHLPNGGPRGPRDAAHGPPAARPERGRRVRRIGHLPGRNGHAPPPRFLFQLLIPHPDSGAAAGPGHSAGAAKVAAHRGAAAGLGLAHPVCHWGGAIGGGALPAP</sequence>
<dbReference type="AlphaFoldDB" id="A0A699RF80"/>
<evidence type="ECO:0000256" key="1">
    <source>
        <dbReference type="SAM" id="MobiDB-lite"/>
    </source>
</evidence>
<feature type="region of interest" description="Disordered" evidence="1">
    <location>
        <begin position="13"/>
        <end position="67"/>
    </location>
</feature>
<reference evidence="2" key="1">
    <citation type="journal article" date="2019" name="Sci. Rep.">
        <title>Draft genome of Tanacetum cinerariifolium, the natural source of mosquito coil.</title>
        <authorList>
            <person name="Yamashiro T."/>
            <person name="Shiraishi A."/>
            <person name="Satake H."/>
            <person name="Nakayama K."/>
        </authorList>
    </citation>
    <scope>NUCLEOTIDE SEQUENCE</scope>
</reference>
<proteinExistence type="predicted"/>
<organism evidence="2">
    <name type="scientific">Tanacetum cinerariifolium</name>
    <name type="common">Dalmatian daisy</name>
    <name type="synonym">Chrysanthemum cinerariifolium</name>
    <dbReference type="NCBI Taxonomy" id="118510"/>
    <lineage>
        <taxon>Eukaryota</taxon>
        <taxon>Viridiplantae</taxon>
        <taxon>Streptophyta</taxon>
        <taxon>Embryophyta</taxon>
        <taxon>Tracheophyta</taxon>
        <taxon>Spermatophyta</taxon>
        <taxon>Magnoliopsida</taxon>
        <taxon>eudicotyledons</taxon>
        <taxon>Gunneridae</taxon>
        <taxon>Pentapetalae</taxon>
        <taxon>asterids</taxon>
        <taxon>campanulids</taxon>
        <taxon>Asterales</taxon>
        <taxon>Asteraceae</taxon>
        <taxon>Asteroideae</taxon>
        <taxon>Anthemideae</taxon>
        <taxon>Anthemidinae</taxon>
        <taxon>Tanacetum</taxon>
    </lineage>
</organism>
<gene>
    <name evidence="2" type="ORF">Tci_856018</name>
</gene>
<protein>
    <submittedName>
        <fullName evidence="2">Uncharacterized protein</fullName>
    </submittedName>
</protein>
<name>A0A699RF80_TANCI</name>
<comment type="caution">
    <text evidence="2">The sequence shown here is derived from an EMBL/GenBank/DDBJ whole genome shotgun (WGS) entry which is preliminary data.</text>
</comment>
<evidence type="ECO:0000313" key="2">
    <source>
        <dbReference type="EMBL" id="GFC84048.1"/>
    </source>
</evidence>
<feature type="non-terminal residue" evidence="2">
    <location>
        <position position="1"/>
    </location>
</feature>